<dbReference type="GO" id="GO:0050832">
    <property type="term" value="P:defense response to fungus"/>
    <property type="evidence" value="ECO:0007669"/>
    <property type="project" value="InterPro"/>
</dbReference>
<dbReference type="OrthoDB" id="623670at2759"/>
<dbReference type="InterPro" id="IPR051477">
    <property type="entry name" value="Expansin_CellWall"/>
</dbReference>
<feature type="signal peptide" evidence="2">
    <location>
        <begin position="1"/>
        <end position="18"/>
    </location>
</feature>
<feature type="domain" description="Barwin" evidence="3">
    <location>
        <begin position="74"/>
        <end position="119"/>
    </location>
</feature>
<dbReference type="RefSeq" id="XP_014180315.1">
    <property type="nucleotide sequence ID" value="XM_014324840.1"/>
</dbReference>
<organism evidence="4 5">
    <name type="scientific">Trichosporon asahii var. asahii (strain ATCC 90039 / CBS 2479 / JCM 2466 / KCTC 7840 / NBRC 103889/ NCYC 2677 / UAMH 7654)</name>
    <name type="common">Yeast</name>
    <dbReference type="NCBI Taxonomy" id="1186058"/>
    <lineage>
        <taxon>Eukaryota</taxon>
        <taxon>Fungi</taxon>
        <taxon>Dikarya</taxon>
        <taxon>Basidiomycota</taxon>
        <taxon>Agaricomycotina</taxon>
        <taxon>Tremellomycetes</taxon>
        <taxon>Trichosporonales</taxon>
        <taxon>Trichosporonaceae</taxon>
        <taxon>Trichosporon</taxon>
    </lineage>
</organism>
<dbReference type="HOGENOM" id="CLU_047639_6_0_1"/>
<dbReference type="Pfam" id="PF00967">
    <property type="entry name" value="Barwin"/>
    <property type="match status" value="1"/>
</dbReference>
<dbReference type="EMBL" id="ALBS01000178">
    <property type="protein sequence ID" value="EJT49152.1"/>
    <property type="molecule type" value="Genomic_DNA"/>
</dbReference>
<dbReference type="Proteomes" id="UP000002748">
    <property type="component" value="Unassembled WGS sequence"/>
</dbReference>
<dbReference type="KEGG" id="tasa:A1Q1_01801"/>
<name>J6F1V5_TRIAS</name>
<evidence type="ECO:0000259" key="3">
    <source>
        <dbReference type="Pfam" id="PF00967"/>
    </source>
</evidence>
<evidence type="ECO:0000256" key="2">
    <source>
        <dbReference type="SAM" id="SignalP"/>
    </source>
</evidence>
<dbReference type="SUPFAM" id="SSF50685">
    <property type="entry name" value="Barwin-like endoglucanases"/>
    <property type="match status" value="1"/>
</dbReference>
<dbReference type="VEuPathDB" id="FungiDB:A1Q1_01801"/>
<gene>
    <name evidence="4" type="ORF">A1Q1_01801</name>
</gene>
<dbReference type="InterPro" id="IPR001153">
    <property type="entry name" value="Barwin_dom"/>
</dbReference>
<protein>
    <recommendedName>
        <fullName evidence="3">Barwin domain-containing protein</fullName>
    </recommendedName>
</protein>
<dbReference type="Gene3D" id="2.40.40.10">
    <property type="entry name" value="RlpA-like domain"/>
    <property type="match status" value="1"/>
</dbReference>
<feature type="chain" id="PRO_5003787352" description="Barwin domain-containing protein" evidence="2">
    <location>
        <begin position="19"/>
        <end position="154"/>
    </location>
</feature>
<reference evidence="4 5" key="1">
    <citation type="journal article" date="2012" name="Eukaryot. Cell">
        <title>Draft genome sequence of CBS 2479, the standard type strain of Trichosporon asahii.</title>
        <authorList>
            <person name="Yang R.Y."/>
            <person name="Li H.T."/>
            <person name="Zhu H."/>
            <person name="Zhou G.P."/>
            <person name="Wang M."/>
            <person name="Wang L."/>
        </authorList>
    </citation>
    <scope>NUCLEOTIDE SEQUENCE [LARGE SCALE GENOMIC DNA]</scope>
    <source>
        <strain evidence="5">ATCC 90039 / CBS 2479 / JCM 2466 / KCTC 7840 / NCYC 2677 / UAMH 7654</strain>
    </source>
</reference>
<accession>J6F1V5</accession>
<dbReference type="PANTHER" id="PTHR31836">
    <property type="match status" value="1"/>
</dbReference>
<dbReference type="PANTHER" id="PTHR31836:SF25">
    <property type="entry name" value="RLPA-LIKE PROTEIN DOUBLE-PSI BETA-BARREL DOMAIN-CONTAINING PROTEIN"/>
    <property type="match status" value="1"/>
</dbReference>
<evidence type="ECO:0000313" key="5">
    <source>
        <dbReference type="Proteomes" id="UP000002748"/>
    </source>
</evidence>
<dbReference type="CDD" id="cd22191">
    <property type="entry name" value="DPBB_RlpA_EXP_N-like"/>
    <property type="match status" value="1"/>
</dbReference>
<evidence type="ECO:0000256" key="1">
    <source>
        <dbReference type="ARBA" id="ARBA00022729"/>
    </source>
</evidence>
<proteinExistence type="predicted"/>
<evidence type="ECO:0000313" key="4">
    <source>
        <dbReference type="EMBL" id="EJT49152.1"/>
    </source>
</evidence>
<sequence>MFAKTLLALFAGVVAVSAAPTEKRSAYFTDLAENKTIEGGRATFYNAAENQGYCGYYNNGDQYVVAMNRPQLDGDNMCGNYVEITNTENGQTQVAQIVDECPECKYGSLDMSHSLFAALVPGEDWEDKGVFPITYKFLPLDYQPPADSPVPVKP</sequence>
<keyword evidence="1 2" id="KW-0732">Signal</keyword>
<dbReference type="InterPro" id="IPR036908">
    <property type="entry name" value="RlpA-like_sf"/>
</dbReference>
<dbReference type="GeneID" id="25985315"/>
<dbReference type="GO" id="GO:0042742">
    <property type="term" value="P:defense response to bacterium"/>
    <property type="evidence" value="ECO:0007669"/>
    <property type="project" value="InterPro"/>
</dbReference>
<dbReference type="AlphaFoldDB" id="J6F1V5"/>
<comment type="caution">
    <text evidence="4">The sequence shown here is derived from an EMBL/GenBank/DDBJ whole genome shotgun (WGS) entry which is preliminary data.</text>
</comment>